<sequence length="286" mass="30363">MSIPPVPPSNPDAPEPGEQPAPRYGQNAPEYSQQPPAAPQYGQQPPSAPQYGQTPPAAPQYGQAPSAPQYGQQAPQYGQNAPQLPQYGQNPPQYNQPGYNQQTPPSGQPGFGQSPYGQSAYGQFPSDQPQATAGQAGMPKLVNTAFWLIVASGAVWVLSLLLAIGMIDSPVMRDTFEQQMAAGGADIRFEDIRGFLVGSIVVFAVIGAGLYALVALNVRKGRNWARILGTVFAALSIFSLYPVSLGTLAVLLGIAGIVMLYLPATSPYFSKRQPFANPYGQPGKPY</sequence>
<evidence type="ECO:0000256" key="1">
    <source>
        <dbReference type="SAM" id="MobiDB-lite"/>
    </source>
</evidence>
<name>A0ABU1UBT5_9MICC</name>
<proteinExistence type="predicted"/>
<dbReference type="Proteomes" id="UP001252243">
    <property type="component" value="Unassembled WGS sequence"/>
</dbReference>
<evidence type="ECO:0008006" key="5">
    <source>
        <dbReference type="Google" id="ProtNLM"/>
    </source>
</evidence>
<comment type="caution">
    <text evidence="3">The sequence shown here is derived from an EMBL/GenBank/DDBJ whole genome shotgun (WGS) entry which is preliminary data.</text>
</comment>
<feature type="transmembrane region" description="Helical" evidence="2">
    <location>
        <begin position="247"/>
        <end position="264"/>
    </location>
</feature>
<dbReference type="RefSeq" id="WP_310056187.1">
    <property type="nucleotide sequence ID" value="NZ_JAVDVQ010000006.1"/>
</dbReference>
<dbReference type="EMBL" id="JAVDVQ010000006">
    <property type="protein sequence ID" value="MDR7082636.1"/>
    <property type="molecule type" value="Genomic_DNA"/>
</dbReference>
<gene>
    <name evidence="3" type="ORF">J2X01_001925</name>
</gene>
<keyword evidence="4" id="KW-1185">Reference proteome</keyword>
<feature type="compositionally biased region" description="Low complexity" evidence="1">
    <location>
        <begin position="28"/>
        <end position="53"/>
    </location>
</feature>
<feature type="transmembrane region" description="Helical" evidence="2">
    <location>
        <begin position="145"/>
        <end position="167"/>
    </location>
</feature>
<feature type="transmembrane region" description="Helical" evidence="2">
    <location>
        <begin position="195"/>
        <end position="216"/>
    </location>
</feature>
<feature type="compositionally biased region" description="Pro residues" evidence="1">
    <location>
        <begin position="1"/>
        <end position="19"/>
    </location>
</feature>
<evidence type="ECO:0000256" key="2">
    <source>
        <dbReference type="SAM" id="Phobius"/>
    </source>
</evidence>
<keyword evidence="2" id="KW-0812">Transmembrane</keyword>
<keyword evidence="2" id="KW-1133">Transmembrane helix</keyword>
<accession>A0ABU1UBT5</accession>
<reference evidence="3 4" key="1">
    <citation type="submission" date="2023-07" db="EMBL/GenBank/DDBJ databases">
        <title>Sorghum-associated microbial communities from plants grown in Nebraska, USA.</title>
        <authorList>
            <person name="Schachtman D."/>
        </authorList>
    </citation>
    <scope>NUCLEOTIDE SEQUENCE [LARGE SCALE GENOMIC DNA]</scope>
    <source>
        <strain evidence="3 4">BE167</strain>
    </source>
</reference>
<evidence type="ECO:0000313" key="4">
    <source>
        <dbReference type="Proteomes" id="UP001252243"/>
    </source>
</evidence>
<keyword evidence="2" id="KW-0472">Membrane</keyword>
<organism evidence="3 4">
    <name type="scientific">Arthrobacter ginsengisoli</name>
    <dbReference type="NCBI Taxonomy" id="1356565"/>
    <lineage>
        <taxon>Bacteria</taxon>
        <taxon>Bacillati</taxon>
        <taxon>Actinomycetota</taxon>
        <taxon>Actinomycetes</taxon>
        <taxon>Micrococcales</taxon>
        <taxon>Micrococcaceae</taxon>
        <taxon>Arthrobacter</taxon>
    </lineage>
</organism>
<feature type="compositionally biased region" description="Low complexity" evidence="1">
    <location>
        <begin position="62"/>
        <end position="105"/>
    </location>
</feature>
<evidence type="ECO:0000313" key="3">
    <source>
        <dbReference type="EMBL" id="MDR7082636.1"/>
    </source>
</evidence>
<feature type="region of interest" description="Disordered" evidence="1">
    <location>
        <begin position="1"/>
        <end position="134"/>
    </location>
</feature>
<protein>
    <recommendedName>
        <fullName evidence="5">DUF4064 domain-containing protein</fullName>
    </recommendedName>
</protein>